<keyword evidence="4" id="KW-1185">Reference proteome</keyword>
<comment type="caution">
    <text evidence="3">The sequence shown here is derived from an EMBL/GenBank/DDBJ whole genome shotgun (WGS) entry which is preliminary data.</text>
</comment>
<reference evidence="3 4" key="1">
    <citation type="submission" date="2024-01" db="EMBL/GenBank/DDBJ databases">
        <title>A draft genome for a cacao thread blight-causing isolate of Paramarasmius palmivorus.</title>
        <authorList>
            <person name="Baruah I.K."/>
            <person name="Bukari Y."/>
            <person name="Amoako-Attah I."/>
            <person name="Meinhardt L.W."/>
            <person name="Bailey B.A."/>
            <person name="Cohen S.P."/>
        </authorList>
    </citation>
    <scope>NUCLEOTIDE SEQUENCE [LARGE SCALE GENOMIC DNA]</scope>
    <source>
        <strain evidence="3 4">GH-12</strain>
    </source>
</reference>
<feature type="coiled-coil region" evidence="1">
    <location>
        <begin position="141"/>
        <end position="175"/>
    </location>
</feature>
<dbReference type="Proteomes" id="UP001383192">
    <property type="component" value="Unassembled WGS sequence"/>
</dbReference>
<organism evidence="3 4">
    <name type="scientific">Paramarasmius palmivorus</name>
    <dbReference type="NCBI Taxonomy" id="297713"/>
    <lineage>
        <taxon>Eukaryota</taxon>
        <taxon>Fungi</taxon>
        <taxon>Dikarya</taxon>
        <taxon>Basidiomycota</taxon>
        <taxon>Agaricomycotina</taxon>
        <taxon>Agaricomycetes</taxon>
        <taxon>Agaricomycetidae</taxon>
        <taxon>Agaricales</taxon>
        <taxon>Marasmiineae</taxon>
        <taxon>Marasmiaceae</taxon>
        <taxon>Paramarasmius</taxon>
    </lineage>
</organism>
<protein>
    <submittedName>
        <fullName evidence="3">Uncharacterized protein</fullName>
    </submittedName>
</protein>
<evidence type="ECO:0000256" key="1">
    <source>
        <dbReference type="SAM" id="Coils"/>
    </source>
</evidence>
<evidence type="ECO:0000313" key="3">
    <source>
        <dbReference type="EMBL" id="KAK7015571.1"/>
    </source>
</evidence>
<gene>
    <name evidence="3" type="ORF">VNI00_019065</name>
</gene>
<dbReference type="EMBL" id="JAYKXP010000313">
    <property type="protein sequence ID" value="KAK7015571.1"/>
    <property type="molecule type" value="Genomic_DNA"/>
</dbReference>
<name>A0AAW0ARU9_9AGAR</name>
<keyword evidence="1" id="KW-0175">Coiled coil</keyword>
<proteinExistence type="predicted"/>
<feature type="region of interest" description="Disordered" evidence="2">
    <location>
        <begin position="778"/>
        <end position="808"/>
    </location>
</feature>
<feature type="compositionally biased region" description="Basic and acidic residues" evidence="2">
    <location>
        <begin position="786"/>
        <end position="808"/>
    </location>
</feature>
<evidence type="ECO:0000256" key="2">
    <source>
        <dbReference type="SAM" id="MobiDB-lite"/>
    </source>
</evidence>
<accession>A0AAW0ARU9</accession>
<sequence>MSFTESLQNALHQASISHASTSQPTTLPPAYRDEVCYGVTVSWAFGSILSNYLWAMYDMQKMGWEPVGFDRPTNSLIYRSDHCKGKEVSHVDHHTPRRRIGDGSSIPTCRRYRRLLKRMEAGPKKHTPYRHLTPNQAYGIMARMNERAVRLTSKIQALERRARLLEQKIDDYSRILILLAKNDVVALRRLLAVALRRGASVHAILSRINDSLNGLYSVKGGYTKRDLDKAFLAKALGGSRLLYALTKSEGYASSETLRRHFKSPKLRPSLSTPTREEIDININKFFDPSLKSPKFTVSERCPSLPGNILMFDGIALETKCRYCTERDAVMGLCREHSKNVDLNVSSINNVEQIRHALFDENTHQDSSKKVCFGSDGTVVAVAPYARTDFYSPVPIVLSPSCKEEKGEQLAEWLQTTLDAWKENPCGERVHGPIWSIGSDGDSVFRRAKYDLCMTTPIDPTSNLGERVCPLLGMNTLTSSQGVVGTCDPKHILKRFATLLRSPEGITIGDLTTTRDDVLFSLEEIGIPHDRALRLLDPADKQNVPKATSLLQELFRVVGIDRESLTPSQLRRRTNISFLSTMLNYFLEPFVTNTLSLSDQIFSLSVFSHLAAALQTMHGSACLTGALYADTQSVIKNIIITTARLQLIDPDLPFYIIHEGTDRLEGLFADVRTQDHARNVDVDQLAQKLSVSAQIQAIFEQNPDMDRGHRRVGTTGSLGPDHLNPKSWKGDVRVGTVDLKEQWDAGQLQARHELQKYLGITFDFYKLYKNPSTDLLRPNGDYVGTRKTTDDLRSEREETSLEEADKTLSDFEDSEDLPIGVDIDDFIPGPANDDSGKDASRPVAFQHDKVLTVKGKQYLKGSIVAALCSDRTRKVTMRTLRARGVTLEDLNRRSNPLKSPESSLEGGDLIKAGDIGAGLVRCGKAVSLAVFEIMGFRHKTQKSLSTSIPANTLEDVETAPSVVGQILEMETAVPEDGGDMTWDWTGKYLKPDETHEGLVTRRRLVVEFPGRMVFPLAPTVVPNIHIQQTITWSVDHRQLMSTMTTAMSEVFPDDGELMKNISSIPIVNNSALPYSGTDALSFAIPENASAKDPDSVVMCPLECEVEVSIRKLRSHVGRHVLHSLRKGKEQDGCVEVGIDPCGWCGMSGTCITQLIQPPSGSVKVESNCTYRYERMRYDDAAKSTRATPCTNVPIHCPLCPKSISGQPVTIWKYNAIDHILINHAEPNARIRDVDGALAADIFISLAEEKAMGIETEATKAYREDHGIPDSDVVMEYRETRKRTVTQQDFLV</sequence>
<evidence type="ECO:0000313" key="4">
    <source>
        <dbReference type="Proteomes" id="UP001383192"/>
    </source>
</evidence>